<feature type="transmembrane region" description="Helical" evidence="1">
    <location>
        <begin position="163"/>
        <end position="182"/>
    </location>
</feature>
<evidence type="ECO:0000313" key="2">
    <source>
        <dbReference type="EMBL" id="MBB6692626.1"/>
    </source>
</evidence>
<dbReference type="Proteomes" id="UP000553776">
    <property type="component" value="Unassembled WGS sequence"/>
</dbReference>
<keyword evidence="1" id="KW-0472">Membrane</keyword>
<dbReference type="RefSeq" id="WP_185136615.1">
    <property type="nucleotide sequence ID" value="NZ_JACJVR010000056.1"/>
</dbReference>
<organism evidence="2 3">
    <name type="scientific">Cohnella xylanilytica</name>
    <dbReference type="NCBI Taxonomy" id="557555"/>
    <lineage>
        <taxon>Bacteria</taxon>
        <taxon>Bacillati</taxon>
        <taxon>Bacillota</taxon>
        <taxon>Bacilli</taxon>
        <taxon>Bacillales</taxon>
        <taxon>Paenibacillaceae</taxon>
        <taxon>Cohnella</taxon>
    </lineage>
</organism>
<gene>
    <name evidence="2" type="ORF">H7B90_14545</name>
</gene>
<keyword evidence="3" id="KW-1185">Reference proteome</keyword>
<keyword evidence="1" id="KW-0812">Transmembrane</keyword>
<evidence type="ECO:0000256" key="1">
    <source>
        <dbReference type="SAM" id="Phobius"/>
    </source>
</evidence>
<feature type="transmembrane region" description="Helical" evidence="1">
    <location>
        <begin position="7"/>
        <end position="27"/>
    </location>
</feature>
<name>A0A841TWI5_9BACL</name>
<protein>
    <submittedName>
        <fullName evidence="2">Uncharacterized protein</fullName>
    </submittedName>
</protein>
<proteinExistence type="predicted"/>
<reference evidence="2 3" key="1">
    <citation type="submission" date="2020-08" db="EMBL/GenBank/DDBJ databases">
        <title>Cohnella phylogeny.</title>
        <authorList>
            <person name="Dunlap C."/>
        </authorList>
    </citation>
    <scope>NUCLEOTIDE SEQUENCE [LARGE SCALE GENOMIC DNA]</scope>
    <source>
        <strain evidence="2 3">DSM 25239</strain>
    </source>
</reference>
<sequence>MKAYVRQYLFLVLGGLMIVTGIAYSVIDFIRHNPFKDRIPLEAPGISQLALEPGRYGIFHEYSSREYDLGALEVTTTNGQATDWQLEGLAIHIGKNGSGVPVRMKPDTGTTFSVNGKKAQSLYRMTVNEGGVYDVEVETPENAPIRLSLVRDLDGRLLKDLKLAGYAVAGSVPLLLAGWFFYSREERRKRPAFARKRRKGR</sequence>
<keyword evidence="1" id="KW-1133">Transmembrane helix</keyword>
<comment type="caution">
    <text evidence="2">The sequence shown here is derived from an EMBL/GenBank/DDBJ whole genome shotgun (WGS) entry which is preliminary data.</text>
</comment>
<dbReference type="AlphaFoldDB" id="A0A841TWI5"/>
<accession>A0A841TWI5</accession>
<evidence type="ECO:0000313" key="3">
    <source>
        <dbReference type="Proteomes" id="UP000553776"/>
    </source>
</evidence>
<dbReference type="EMBL" id="JACJVR010000056">
    <property type="protein sequence ID" value="MBB6692626.1"/>
    <property type="molecule type" value="Genomic_DNA"/>
</dbReference>